<feature type="transmembrane region" description="Helical" evidence="6">
    <location>
        <begin position="56"/>
        <end position="78"/>
    </location>
</feature>
<evidence type="ECO:0000256" key="5">
    <source>
        <dbReference type="ARBA" id="ARBA00023136"/>
    </source>
</evidence>
<dbReference type="HOGENOM" id="CLU_540710_0_0_11"/>
<keyword evidence="3 6" id="KW-0812">Transmembrane</keyword>
<keyword evidence="5 6" id="KW-0472">Membrane</keyword>
<dbReference type="eggNOG" id="COG2814">
    <property type="taxonomic scope" value="Bacteria"/>
</dbReference>
<feature type="transmembrane region" description="Helical" evidence="6">
    <location>
        <begin position="362"/>
        <end position="388"/>
    </location>
</feature>
<feature type="transmembrane region" description="Helical" evidence="6">
    <location>
        <begin position="409"/>
        <end position="431"/>
    </location>
</feature>
<evidence type="ECO:0000313" key="9">
    <source>
        <dbReference type="Proteomes" id="UP000002218"/>
    </source>
</evidence>
<evidence type="ECO:0000313" key="8">
    <source>
        <dbReference type="EMBL" id="ACV79731.1"/>
    </source>
</evidence>
<proteinExistence type="predicted"/>
<keyword evidence="4 6" id="KW-1133">Transmembrane helix</keyword>
<keyword evidence="2" id="KW-0813">Transport</keyword>
<protein>
    <submittedName>
        <fullName evidence="8">Major facilitator superfamily MFS_1</fullName>
    </submittedName>
</protein>
<dbReference type="PROSITE" id="PS50850">
    <property type="entry name" value="MFS"/>
    <property type="match status" value="1"/>
</dbReference>
<evidence type="ECO:0000256" key="2">
    <source>
        <dbReference type="ARBA" id="ARBA00022448"/>
    </source>
</evidence>
<dbReference type="InterPro" id="IPR005829">
    <property type="entry name" value="Sugar_transporter_CS"/>
</dbReference>
<dbReference type="PANTHER" id="PTHR42718">
    <property type="entry name" value="MAJOR FACILITATOR SUPERFAMILY MULTIDRUG TRANSPORTER MFSC"/>
    <property type="match status" value="1"/>
</dbReference>
<feature type="transmembrane region" description="Helical" evidence="6">
    <location>
        <begin position="335"/>
        <end position="356"/>
    </location>
</feature>
<feature type="transmembrane region" description="Helical" evidence="6">
    <location>
        <begin position="480"/>
        <end position="503"/>
    </location>
</feature>
<reference evidence="9" key="1">
    <citation type="submission" date="2009-09" db="EMBL/GenBank/DDBJ databases">
        <title>The complete genome of Nakamurella multipartita DSM 44233.</title>
        <authorList>
            <consortium name="US DOE Joint Genome Institute (JGI-PGF)"/>
            <person name="Lucas S."/>
            <person name="Copeland A."/>
            <person name="Lapidus A."/>
            <person name="Glavina del Rio T."/>
            <person name="Dalin E."/>
            <person name="Tice H."/>
            <person name="Bruce D."/>
            <person name="Goodwin L."/>
            <person name="Pitluck S."/>
            <person name="Kyrpides N."/>
            <person name="Mavromatis K."/>
            <person name="Ivanova N."/>
            <person name="Ovchinnikova G."/>
            <person name="Sims D."/>
            <person name="Meincke L."/>
            <person name="Brettin T."/>
            <person name="Detter J.C."/>
            <person name="Han C."/>
            <person name="Larimer F."/>
            <person name="Land M."/>
            <person name="Hauser L."/>
            <person name="Markowitz V."/>
            <person name="Cheng J.-F."/>
            <person name="Hugenholtz P."/>
            <person name="Woyke T."/>
            <person name="Wu D."/>
            <person name="Klenk H.-P."/>
            <person name="Eisen J.A."/>
        </authorList>
    </citation>
    <scope>NUCLEOTIDE SEQUENCE [LARGE SCALE GENOMIC DNA]</scope>
    <source>
        <strain evidence="9">ATCC 700099 / DSM 44233 / CIP 104796 / JCM 9543 / NBRC 105858 / Y-104</strain>
    </source>
</reference>
<feature type="transmembrane region" description="Helical" evidence="6">
    <location>
        <begin position="110"/>
        <end position="132"/>
    </location>
</feature>
<feature type="transmembrane region" description="Helical" evidence="6">
    <location>
        <begin position="173"/>
        <end position="193"/>
    </location>
</feature>
<gene>
    <name evidence="8" type="ordered locus">Namu_3403</name>
</gene>
<dbReference type="SUPFAM" id="SSF103473">
    <property type="entry name" value="MFS general substrate transporter"/>
    <property type="match status" value="1"/>
</dbReference>
<dbReference type="GO" id="GO:0005886">
    <property type="term" value="C:plasma membrane"/>
    <property type="evidence" value="ECO:0007669"/>
    <property type="project" value="UniProtKB-SubCell"/>
</dbReference>
<reference evidence="8 9" key="2">
    <citation type="journal article" date="2010" name="Stand. Genomic Sci.">
        <title>Complete genome sequence of Nakamurella multipartita type strain (Y-104).</title>
        <authorList>
            <person name="Tice H."/>
            <person name="Mayilraj S."/>
            <person name="Sims D."/>
            <person name="Lapidus A."/>
            <person name="Nolan M."/>
            <person name="Lucas S."/>
            <person name="Glavina Del Rio T."/>
            <person name="Copeland A."/>
            <person name="Cheng J.F."/>
            <person name="Meincke L."/>
            <person name="Bruce D."/>
            <person name="Goodwin L."/>
            <person name="Pitluck S."/>
            <person name="Ivanova N."/>
            <person name="Mavromatis K."/>
            <person name="Ovchinnikova G."/>
            <person name="Pati A."/>
            <person name="Chen A."/>
            <person name="Palaniappan K."/>
            <person name="Land M."/>
            <person name="Hauser L."/>
            <person name="Chang Y.J."/>
            <person name="Jeffries C.D."/>
            <person name="Detter J.C."/>
            <person name="Brettin T."/>
            <person name="Rohde M."/>
            <person name="Goker M."/>
            <person name="Bristow J."/>
            <person name="Eisen J.A."/>
            <person name="Markowitz V."/>
            <person name="Hugenholtz P."/>
            <person name="Kyrpides N.C."/>
            <person name="Klenk H.P."/>
            <person name="Chen F."/>
        </authorList>
    </citation>
    <scope>NUCLEOTIDE SEQUENCE [LARGE SCALE GENOMIC DNA]</scope>
    <source>
        <strain evidence="9">ATCC 700099 / DSM 44233 / CIP 104796 / JCM 9543 / NBRC 105858 / Y-104</strain>
    </source>
</reference>
<accession>C8XE28</accession>
<dbReference type="PROSITE" id="PS00216">
    <property type="entry name" value="SUGAR_TRANSPORT_1"/>
    <property type="match status" value="1"/>
</dbReference>
<evidence type="ECO:0000256" key="1">
    <source>
        <dbReference type="ARBA" id="ARBA00004651"/>
    </source>
</evidence>
<feature type="transmembrane region" description="Helical" evidence="6">
    <location>
        <begin position="205"/>
        <end position="224"/>
    </location>
</feature>
<dbReference type="STRING" id="479431.Namu_3403"/>
<feature type="domain" description="Major facilitator superfamily (MFS) profile" evidence="7">
    <location>
        <begin position="20"/>
        <end position="507"/>
    </location>
</feature>
<feature type="transmembrane region" description="Helical" evidence="6">
    <location>
        <begin position="85"/>
        <end position="104"/>
    </location>
</feature>
<dbReference type="AlphaFoldDB" id="C8XE28"/>
<name>C8XE28_NAKMY</name>
<dbReference type="Gene3D" id="1.20.1250.20">
    <property type="entry name" value="MFS general substrate transporter like domains"/>
    <property type="match status" value="1"/>
</dbReference>
<organism evidence="8 9">
    <name type="scientific">Nakamurella multipartita (strain ATCC 700099 / DSM 44233 / CIP 104796 / JCM 9543 / NBRC 105858 / Y-104)</name>
    <name type="common">Microsphaera multipartita</name>
    <dbReference type="NCBI Taxonomy" id="479431"/>
    <lineage>
        <taxon>Bacteria</taxon>
        <taxon>Bacillati</taxon>
        <taxon>Actinomycetota</taxon>
        <taxon>Actinomycetes</taxon>
        <taxon>Nakamurellales</taxon>
        <taxon>Nakamurellaceae</taxon>
        <taxon>Nakamurella</taxon>
    </lineage>
</organism>
<dbReference type="Pfam" id="PF07690">
    <property type="entry name" value="MFS_1"/>
    <property type="match status" value="1"/>
</dbReference>
<dbReference type="OrthoDB" id="4571944at2"/>
<evidence type="ECO:0000256" key="4">
    <source>
        <dbReference type="ARBA" id="ARBA00022989"/>
    </source>
</evidence>
<dbReference type="InParanoid" id="C8XE28"/>
<comment type="subcellular location">
    <subcellularLocation>
        <location evidence="1">Cell membrane</location>
        <topology evidence="1">Multi-pass membrane protein</topology>
    </subcellularLocation>
</comment>
<dbReference type="PANTHER" id="PTHR42718:SF9">
    <property type="entry name" value="MAJOR FACILITATOR SUPERFAMILY MULTIDRUG TRANSPORTER MFSC"/>
    <property type="match status" value="1"/>
</dbReference>
<feature type="transmembrane region" description="Helical" evidence="6">
    <location>
        <begin position="230"/>
        <end position="250"/>
    </location>
</feature>
<dbReference type="InterPro" id="IPR011701">
    <property type="entry name" value="MFS"/>
</dbReference>
<keyword evidence="9" id="KW-1185">Reference proteome</keyword>
<feature type="transmembrane region" description="Helical" evidence="6">
    <location>
        <begin position="270"/>
        <end position="290"/>
    </location>
</feature>
<feature type="transmembrane region" description="Helical" evidence="6">
    <location>
        <begin position="310"/>
        <end position="328"/>
    </location>
</feature>
<dbReference type="InterPro" id="IPR020846">
    <property type="entry name" value="MFS_dom"/>
</dbReference>
<dbReference type="Proteomes" id="UP000002218">
    <property type="component" value="Chromosome"/>
</dbReference>
<feature type="transmembrane region" description="Helical" evidence="6">
    <location>
        <begin position="144"/>
        <end position="167"/>
    </location>
</feature>
<dbReference type="KEGG" id="nml:Namu_3403"/>
<evidence type="ECO:0000256" key="3">
    <source>
        <dbReference type="ARBA" id="ARBA00022692"/>
    </source>
</evidence>
<evidence type="ECO:0000259" key="7">
    <source>
        <dbReference type="PROSITE" id="PS50850"/>
    </source>
</evidence>
<dbReference type="InterPro" id="IPR036259">
    <property type="entry name" value="MFS_trans_sf"/>
</dbReference>
<dbReference type="GO" id="GO:0022857">
    <property type="term" value="F:transmembrane transporter activity"/>
    <property type="evidence" value="ECO:0007669"/>
    <property type="project" value="InterPro"/>
</dbReference>
<dbReference type="RefSeq" id="WP_015748597.1">
    <property type="nucleotide sequence ID" value="NC_013235.1"/>
</dbReference>
<evidence type="ECO:0000256" key="6">
    <source>
        <dbReference type="SAM" id="Phobius"/>
    </source>
</evidence>
<dbReference type="EMBL" id="CP001737">
    <property type="protein sequence ID" value="ACV79731.1"/>
    <property type="molecule type" value="Genomic_DNA"/>
</dbReference>
<sequence precursor="true">MLLNPRADPAGPRAGAGGAGIALLGVMAAVQGSDPNIASTALVGASRGLQMTGGLLALAASVSTLALAATVISTGLLADRFGRRGVLMAALALSAAGDLIAALAPTAGLFLIGRAVAGIGLGAVYGAAFAYIRAITPPDRIAGAIGIFGAVSGGVTVLMTFLGGALASVHWRLAFLVVPVAALLCVPAVRAVLPAQPRVADGPRDYPGQVLLALGVVGVLYGFSHAADGLTSPLTFGPLLGGLVLLALFVVRERHTSARFFPVELLTKPLFLAAICAGFVYNFGTAVGFLQLTDLWQYVVGLSTLRVSLWQMPFLLAGIAAAVLFGRLMTRGLTAASTVAIGSLAAAAGFVLLAVLHSSTSLWGFLPGSILLGAGVIIASLPYGTLIIAQAPARYFGPVTSSRTTIGQFFYAAGLALSTVLVNTMTTGGVVRRLEQAGVPPTDTGQGLDAVTAFAADGTRPSTALGQQALAEAAQSYGQAFALTTLLAALVTLIVGGLGWWLLRRHEARPATG</sequence>